<evidence type="ECO:0000313" key="1">
    <source>
        <dbReference type="EMBL" id="CAE8627519.1"/>
    </source>
</evidence>
<dbReference type="OrthoDB" id="438075at2759"/>
<proteinExistence type="predicted"/>
<reference evidence="1" key="1">
    <citation type="submission" date="2021-02" db="EMBL/GenBank/DDBJ databases">
        <authorList>
            <person name="Dougan E. K."/>
            <person name="Rhodes N."/>
            <person name="Thang M."/>
            <person name="Chan C."/>
        </authorList>
    </citation>
    <scope>NUCLEOTIDE SEQUENCE</scope>
</reference>
<dbReference type="OMA" id="REVICTW"/>
<gene>
    <name evidence="1" type="ORF">PGLA1383_LOCUS44268</name>
</gene>
<organism evidence="1 2">
    <name type="scientific">Polarella glacialis</name>
    <name type="common">Dinoflagellate</name>
    <dbReference type="NCBI Taxonomy" id="89957"/>
    <lineage>
        <taxon>Eukaryota</taxon>
        <taxon>Sar</taxon>
        <taxon>Alveolata</taxon>
        <taxon>Dinophyceae</taxon>
        <taxon>Suessiales</taxon>
        <taxon>Suessiaceae</taxon>
        <taxon>Polarella</taxon>
    </lineage>
</organism>
<keyword evidence="2" id="KW-1185">Reference proteome</keyword>
<protein>
    <recommendedName>
        <fullName evidence="3">FIST C-domain domain-containing protein</fullName>
    </recommendedName>
</protein>
<name>A0A813GV85_POLGL</name>
<accession>A0A813GV85</accession>
<evidence type="ECO:0000313" key="2">
    <source>
        <dbReference type="Proteomes" id="UP000654075"/>
    </source>
</evidence>
<dbReference type="EMBL" id="CAJNNV010029197">
    <property type="protein sequence ID" value="CAE8627519.1"/>
    <property type="molecule type" value="Genomic_DNA"/>
</dbReference>
<dbReference type="Proteomes" id="UP000654075">
    <property type="component" value="Unassembled WGS sequence"/>
</dbReference>
<evidence type="ECO:0008006" key="3">
    <source>
        <dbReference type="Google" id="ProtNLM"/>
    </source>
</evidence>
<sequence>MLQAAVFLDVAGIRRPAQEVLFRCTGRLPCASGTHSPAGSISKPGVGIAHLALTAGAVLGCRVCRISRQKRLSGREGTSRRHAGEGATWHIGRSAASDPVAALREVICTWRASMQQVPLPADGVPQHSFALVFVPRRFAADLEKMSAELMEDLCWPDSAPFVTALNEGSFLLLCTQLSEGKGQTDKFAPIATFLGRAELEKISALALDPEIRRDNKLKINTTVYAAHAFMQRQPQQVGSILVFADLASGARAVQRALALLDIAYPSAAKAGLVVGREGQHPPLALGREACGQGGVMAVLLPGLLHSAISLCGCQPVGQALEVADCDLQQGGFIRTVVSAEWEAASLDSEVQKVFALPPRRQIVPAAAALRATASLAGVGAEESLWVGVPRGSAREEGEWRVGPGAGQWSLYRWASTTAEGSIVLEGDGPGGDGLCTKGVRRLQGFSLKPDPGVVGQLDARFQLERRTRGAPGKPYATLLLAGGPGAAASVGDETLYDGCAYGAAVIGPAGFNLGRDEPPGAFSYAASNQRPTVIHRQAVCLAMLCTKD</sequence>
<dbReference type="AlphaFoldDB" id="A0A813GV85"/>
<comment type="caution">
    <text evidence="1">The sequence shown here is derived from an EMBL/GenBank/DDBJ whole genome shotgun (WGS) entry which is preliminary data.</text>
</comment>